<dbReference type="InterPro" id="IPR029044">
    <property type="entry name" value="Nucleotide-diphossugar_trans"/>
</dbReference>
<dbReference type="InterPro" id="IPR001173">
    <property type="entry name" value="Glyco_trans_2-like"/>
</dbReference>
<evidence type="ECO:0000259" key="1">
    <source>
        <dbReference type="Pfam" id="PF00535"/>
    </source>
</evidence>
<name>A0A3A4NNK5_ABYX5</name>
<comment type="caution">
    <text evidence="2">The sequence shown here is derived from an EMBL/GenBank/DDBJ whole genome shotgun (WGS) entry which is preliminary data.</text>
</comment>
<proteinExistence type="predicted"/>
<organism evidence="2 3">
    <name type="scientific">Abyssobacteria bacterium (strain SURF_5)</name>
    <dbReference type="NCBI Taxonomy" id="2093360"/>
    <lineage>
        <taxon>Bacteria</taxon>
        <taxon>Pseudomonadati</taxon>
        <taxon>Candidatus Hydrogenedentota</taxon>
        <taxon>Candidatus Abyssobacteria</taxon>
    </lineage>
</organism>
<dbReference type="AlphaFoldDB" id="A0A3A4NNK5"/>
<dbReference type="Pfam" id="PF00535">
    <property type="entry name" value="Glycos_transf_2"/>
    <property type="match status" value="1"/>
</dbReference>
<accession>A0A3A4NNK5</accession>
<sequence length="326" mass="37227">MPNSKKSISVIISTFNRADLLRDAGRSVLEQEFDPQEYELVIVDNNCVDSTPEVVRQLIDQYNRHSIVYIQEREQGLSAARNAGARAACGEIVAFMDDDSEADSQWLHELWSVYRAFPQAASVGGKILPVWIGAKPEWFNGIAENINRLDRGDQIKEFVFPEHPFGGNLSARRDVLLSLGGFSQMLGRKKQGLLSNEEKEFYYRLSRLTGFRTLYAPAAVVYHKSYGEKMTRSYVLKRFYWQGVSESLFEQLTGAKTRRQLLGLGVTRAWRIVLLAWKLLKDRTLVRKRSRLDGVLILCQEIGKCKMELAAGMRQIFGKPPPERKF</sequence>
<dbReference type="InterPro" id="IPR050834">
    <property type="entry name" value="Glycosyltransf_2"/>
</dbReference>
<dbReference type="EMBL" id="QZKU01000076">
    <property type="protein sequence ID" value="RJP20549.1"/>
    <property type="molecule type" value="Genomic_DNA"/>
</dbReference>
<dbReference type="GO" id="GO:0016740">
    <property type="term" value="F:transferase activity"/>
    <property type="evidence" value="ECO:0007669"/>
    <property type="project" value="UniProtKB-KW"/>
</dbReference>
<reference evidence="2 3" key="1">
    <citation type="journal article" date="2017" name="ISME J.">
        <title>Energy and carbon metabolisms in a deep terrestrial subsurface fluid microbial community.</title>
        <authorList>
            <person name="Momper L."/>
            <person name="Jungbluth S.P."/>
            <person name="Lee M.D."/>
            <person name="Amend J.P."/>
        </authorList>
    </citation>
    <scope>NUCLEOTIDE SEQUENCE [LARGE SCALE GENOMIC DNA]</scope>
    <source>
        <strain evidence="2">SURF_5</strain>
    </source>
</reference>
<keyword evidence="2" id="KW-0808">Transferase</keyword>
<dbReference type="PANTHER" id="PTHR43685:SF3">
    <property type="entry name" value="SLR2126 PROTEIN"/>
    <property type="match status" value="1"/>
</dbReference>
<dbReference type="CDD" id="cd00761">
    <property type="entry name" value="Glyco_tranf_GTA_type"/>
    <property type="match status" value="1"/>
</dbReference>
<evidence type="ECO:0000313" key="2">
    <source>
        <dbReference type="EMBL" id="RJP20549.1"/>
    </source>
</evidence>
<dbReference type="Gene3D" id="3.90.550.10">
    <property type="entry name" value="Spore Coat Polysaccharide Biosynthesis Protein SpsA, Chain A"/>
    <property type="match status" value="1"/>
</dbReference>
<gene>
    <name evidence="2" type="ORF">C4520_11325</name>
</gene>
<feature type="domain" description="Glycosyltransferase 2-like" evidence="1">
    <location>
        <begin position="9"/>
        <end position="124"/>
    </location>
</feature>
<evidence type="ECO:0000313" key="3">
    <source>
        <dbReference type="Proteomes" id="UP000265882"/>
    </source>
</evidence>
<protein>
    <submittedName>
        <fullName evidence="2">Glycosyltransferase family 2 protein</fullName>
    </submittedName>
</protein>
<dbReference type="PANTHER" id="PTHR43685">
    <property type="entry name" value="GLYCOSYLTRANSFERASE"/>
    <property type="match status" value="1"/>
</dbReference>
<dbReference type="Proteomes" id="UP000265882">
    <property type="component" value="Unassembled WGS sequence"/>
</dbReference>
<dbReference type="SUPFAM" id="SSF53448">
    <property type="entry name" value="Nucleotide-diphospho-sugar transferases"/>
    <property type="match status" value="1"/>
</dbReference>